<name>A0A7E4V702_PANRE</name>
<evidence type="ECO:0000313" key="1">
    <source>
        <dbReference type="Proteomes" id="UP000492821"/>
    </source>
</evidence>
<sequence length="193" mass="21667">MNPAPPGTVVMDPALQATIAKTVTLTFEDGNDMAFLPILIQTTPSNTATMDDTNEMYKVRYRNLFQLCCDFASLGCAWAPQLFPQPKVDKLPPPEVEKLRAFLAAGHAMRFGKDHPTHPHQTVRFSNIAPDMTVKCFRCTRSSRGLMSGINYYRYRQGYTVRKPELPGIAVVLVGPPQLVMHHVPIELVEVYY</sequence>
<organism evidence="1 2">
    <name type="scientific">Panagrellus redivivus</name>
    <name type="common">Microworm</name>
    <dbReference type="NCBI Taxonomy" id="6233"/>
    <lineage>
        <taxon>Eukaryota</taxon>
        <taxon>Metazoa</taxon>
        <taxon>Ecdysozoa</taxon>
        <taxon>Nematoda</taxon>
        <taxon>Chromadorea</taxon>
        <taxon>Rhabditida</taxon>
        <taxon>Tylenchina</taxon>
        <taxon>Panagrolaimomorpha</taxon>
        <taxon>Panagrolaimoidea</taxon>
        <taxon>Panagrolaimidae</taxon>
        <taxon>Panagrellus</taxon>
    </lineage>
</organism>
<protein>
    <submittedName>
        <fullName evidence="2">PAZ domain-containing protein</fullName>
    </submittedName>
</protein>
<proteinExistence type="predicted"/>
<evidence type="ECO:0000313" key="2">
    <source>
        <dbReference type="WBParaSite" id="Pan_g173.t1"/>
    </source>
</evidence>
<dbReference type="AlphaFoldDB" id="A0A7E4V702"/>
<keyword evidence="1" id="KW-1185">Reference proteome</keyword>
<dbReference type="Proteomes" id="UP000492821">
    <property type="component" value="Unassembled WGS sequence"/>
</dbReference>
<reference evidence="2" key="2">
    <citation type="submission" date="2020-10" db="UniProtKB">
        <authorList>
            <consortium name="WormBaseParasite"/>
        </authorList>
    </citation>
    <scope>IDENTIFICATION</scope>
</reference>
<accession>A0A7E4V702</accession>
<dbReference type="WBParaSite" id="Pan_g173.t1">
    <property type="protein sequence ID" value="Pan_g173.t1"/>
    <property type="gene ID" value="Pan_g173"/>
</dbReference>
<reference evidence="1" key="1">
    <citation type="journal article" date="2013" name="Genetics">
        <title>The draft genome and transcriptome of Panagrellus redivivus are shaped by the harsh demands of a free-living lifestyle.</title>
        <authorList>
            <person name="Srinivasan J."/>
            <person name="Dillman A.R."/>
            <person name="Macchietto M.G."/>
            <person name="Heikkinen L."/>
            <person name="Lakso M."/>
            <person name="Fracchia K.M."/>
            <person name="Antoshechkin I."/>
            <person name="Mortazavi A."/>
            <person name="Wong G."/>
            <person name="Sternberg P.W."/>
        </authorList>
    </citation>
    <scope>NUCLEOTIDE SEQUENCE [LARGE SCALE GENOMIC DNA]</scope>
    <source>
        <strain evidence="1">MT8872</strain>
    </source>
</reference>